<proteinExistence type="predicted"/>
<gene>
    <name evidence="2" type="ORF">QNH46_07565</name>
</gene>
<sequence length="327" mass="37055">MLEQTFTFTNDAQNEVFVYQWSPMEMVGVPQDMVQGELSVLQNRRQGELQGVLQIAHGMAETAKRYERLAEMLTARGWIVFAGDHRGHGKTAGTDAELGCIEKDGFDGMVRDMSTLSGIIRDRYPDLPLFLLGHSMGSFLTQKMMYTAPDPYSGFILSGTNGPRGMIGFGEKLARLQCLVQGERHPSLMLNALVFGSYNKRFLPPRTPFDWLSRDEAEVDKYVNDPHCGFLCSAGFFQGFFSLLQEIHRPNRMRAIPKDKPIYIFGGDEDPVGLRGDGVKKLASLYNLLLIRDVELRLYPGGRHEMLNEINREEVMRDLAGWLERHK</sequence>
<evidence type="ECO:0000313" key="3">
    <source>
        <dbReference type="Proteomes" id="UP001177943"/>
    </source>
</evidence>
<name>A0AA95I9K2_9BACL</name>
<dbReference type="Gene3D" id="3.40.50.1820">
    <property type="entry name" value="alpha/beta hydrolase"/>
    <property type="match status" value="1"/>
</dbReference>
<dbReference type="Proteomes" id="UP001177943">
    <property type="component" value="Chromosome"/>
</dbReference>
<dbReference type="Pfam" id="PF12146">
    <property type="entry name" value="Hydrolase_4"/>
    <property type="match status" value="1"/>
</dbReference>
<organism evidence="2 3">
    <name type="scientific">Paenibacillus woosongensis</name>
    <dbReference type="NCBI Taxonomy" id="307580"/>
    <lineage>
        <taxon>Bacteria</taxon>
        <taxon>Bacillati</taxon>
        <taxon>Bacillota</taxon>
        <taxon>Bacilli</taxon>
        <taxon>Bacillales</taxon>
        <taxon>Paenibacillaceae</taxon>
        <taxon>Paenibacillus</taxon>
    </lineage>
</organism>
<evidence type="ECO:0000259" key="1">
    <source>
        <dbReference type="Pfam" id="PF12146"/>
    </source>
</evidence>
<dbReference type="InterPro" id="IPR022742">
    <property type="entry name" value="Hydrolase_4"/>
</dbReference>
<dbReference type="InterPro" id="IPR051044">
    <property type="entry name" value="MAG_DAG_Lipase"/>
</dbReference>
<dbReference type="InterPro" id="IPR029058">
    <property type="entry name" value="AB_hydrolase_fold"/>
</dbReference>
<accession>A0AA95I9K2</accession>
<dbReference type="GO" id="GO:0016787">
    <property type="term" value="F:hydrolase activity"/>
    <property type="evidence" value="ECO:0007669"/>
    <property type="project" value="UniProtKB-KW"/>
</dbReference>
<reference evidence="2" key="1">
    <citation type="submission" date="2023-05" db="EMBL/GenBank/DDBJ databases">
        <title>Comparative genomics of Bacillaceae isolates and their secondary metabolite potential.</title>
        <authorList>
            <person name="Song L."/>
            <person name="Nielsen L.J."/>
            <person name="Mohite O."/>
            <person name="Xu X."/>
            <person name="Weber T."/>
            <person name="Kovacs A.T."/>
        </authorList>
    </citation>
    <scope>NUCLEOTIDE SEQUENCE</scope>
    <source>
        <strain evidence="2">B2_4</strain>
    </source>
</reference>
<dbReference type="SUPFAM" id="SSF53474">
    <property type="entry name" value="alpha/beta-Hydrolases"/>
    <property type="match status" value="1"/>
</dbReference>
<dbReference type="AlphaFoldDB" id="A0AA95I9K2"/>
<keyword evidence="2" id="KW-0378">Hydrolase</keyword>
<feature type="domain" description="Serine aminopeptidase S33" evidence="1">
    <location>
        <begin position="48"/>
        <end position="310"/>
    </location>
</feature>
<dbReference type="RefSeq" id="WP_283927566.1">
    <property type="nucleotide sequence ID" value="NZ_CP126084.1"/>
</dbReference>
<evidence type="ECO:0000313" key="2">
    <source>
        <dbReference type="EMBL" id="WHX50497.1"/>
    </source>
</evidence>
<dbReference type="EMBL" id="CP126084">
    <property type="protein sequence ID" value="WHX50497.1"/>
    <property type="molecule type" value="Genomic_DNA"/>
</dbReference>
<protein>
    <submittedName>
        <fullName evidence="2">Alpha/beta hydrolase</fullName>
    </submittedName>
</protein>
<dbReference type="KEGG" id="pwn:QNH46_07565"/>
<dbReference type="PANTHER" id="PTHR11614">
    <property type="entry name" value="PHOSPHOLIPASE-RELATED"/>
    <property type="match status" value="1"/>
</dbReference>